<dbReference type="EMBL" id="CP024955">
    <property type="protein sequence ID" value="ATY85522.1"/>
    <property type="molecule type" value="Genomic_DNA"/>
</dbReference>
<reference evidence="5" key="1">
    <citation type="submission" date="2017-11" db="EMBL/GenBank/DDBJ databases">
        <title>Complete Genome Sequence of Kyrpidia sp. Strain EA-1, a thermophilic, hydrogen-oxidizing Bacterium, isolated from the Azores.</title>
        <authorList>
            <person name="Reiner J.E."/>
            <person name="Lapp C.J."/>
            <person name="Bunk B."/>
            <person name="Gescher J."/>
        </authorList>
    </citation>
    <scope>NUCLEOTIDE SEQUENCE [LARGE SCALE GENOMIC DNA]</scope>
    <source>
        <strain evidence="5">EA-1</strain>
    </source>
</reference>
<name>A0A2K8NAQ1_9BACL</name>
<dbReference type="SUPFAM" id="SSF51261">
    <property type="entry name" value="Duplicated hybrid motif"/>
    <property type="match status" value="1"/>
</dbReference>
<proteinExistence type="predicted"/>
<dbReference type="AlphaFoldDB" id="A0A2K8NAQ1"/>
<keyword evidence="1 2" id="KW-0732">Signal</keyword>
<dbReference type="PANTHER" id="PTHR21666">
    <property type="entry name" value="PEPTIDASE-RELATED"/>
    <property type="match status" value="1"/>
</dbReference>
<evidence type="ECO:0000256" key="2">
    <source>
        <dbReference type="SAM" id="SignalP"/>
    </source>
</evidence>
<dbReference type="InterPro" id="IPR016047">
    <property type="entry name" value="M23ase_b-sheet_dom"/>
</dbReference>
<sequence>MTGRRFLMVCTLLMSLSSVRPAAGVATAEAEVGGPVATRQSPAFVREAPVEQWSRAYRVPKAWVQAVWAYESHIHIGKFTQLNGPDRPLWLGLGNPGLEDAPSIFVFDGVGRDGDGDGRCDIRSARDRTCSVLDWLSRNGGTATPEIRRSLWQWYEDSVIVERITLFSTLFATHTPAEMSRHAFPLPLRSSYTYRNTWGQARGWGGRRIHVGTDLFAPYGTPVRSTVWGYVETKGWNPYGGWRIGIRDVDNTYHYFAHLSGYAKGLSIGQIVKPGQVIGYVGSSGYGRKGTSGKFPPHLHYGMYIDAGSEEWPVNPYPNLVQWEREERKQTKR</sequence>
<dbReference type="KEGG" id="kyr:CVV65_11790"/>
<feature type="domain" description="M23ase beta-sheet core" evidence="3">
    <location>
        <begin position="209"/>
        <end position="310"/>
    </location>
</feature>
<dbReference type="InterPro" id="IPR011055">
    <property type="entry name" value="Dup_hybrid_motif"/>
</dbReference>
<evidence type="ECO:0000313" key="4">
    <source>
        <dbReference type="EMBL" id="ATY85522.1"/>
    </source>
</evidence>
<protein>
    <submittedName>
        <fullName evidence="4">Peptidase M23</fullName>
    </submittedName>
</protein>
<accession>A0A2K8NAQ1</accession>
<dbReference type="CDD" id="cd12797">
    <property type="entry name" value="M23_peptidase"/>
    <property type="match status" value="1"/>
</dbReference>
<dbReference type="OrthoDB" id="9810477at2"/>
<gene>
    <name evidence="4" type="ORF">CVV65_11790</name>
</gene>
<evidence type="ECO:0000259" key="3">
    <source>
        <dbReference type="Pfam" id="PF01551"/>
    </source>
</evidence>
<dbReference type="PANTHER" id="PTHR21666:SF289">
    <property type="entry name" value="L-ALA--D-GLU ENDOPEPTIDASE"/>
    <property type="match status" value="1"/>
</dbReference>
<feature type="chain" id="PRO_5014642379" evidence="2">
    <location>
        <begin position="23"/>
        <end position="333"/>
    </location>
</feature>
<dbReference type="Proteomes" id="UP000231932">
    <property type="component" value="Chromosome"/>
</dbReference>
<dbReference type="InterPro" id="IPR050570">
    <property type="entry name" value="Cell_wall_metabolism_enzyme"/>
</dbReference>
<organism evidence="4 5">
    <name type="scientific">Kyrpidia spormannii</name>
    <dbReference type="NCBI Taxonomy" id="2055160"/>
    <lineage>
        <taxon>Bacteria</taxon>
        <taxon>Bacillati</taxon>
        <taxon>Bacillota</taxon>
        <taxon>Bacilli</taxon>
        <taxon>Bacillales</taxon>
        <taxon>Alicyclobacillaceae</taxon>
        <taxon>Kyrpidia</taxon>
    </lineage>
</organism>
<dbReference type="Gene3D" id="2.70.70.10">
    <property type="entry name" value="Glucose Permease (Domain IIA)"/>
    <property type="match status" value="1"/>
</dbReference>
<evidence type="ECO:0000256" key="1">
    <source>
        <dbReference type="ARBA" id="ARBA00022729"/>
    </source>
</evidence>
<feature type="signal peptide" evidence="2">
    <location>
        <begin position="1"/>
        <end position="22"/>
    </location>
</feature>
<dbReference type="RefSeq" id="WP_100668292.1">
    <property type="nucleotide sequence ID" value="NZ_CP024955.1"/>
</dbReference>
<keyword evidence="5" id="KW-1185">Reference proteome</keyword>
<dbReference type="Pfam" id="PF01551">
    <property type="entry name" value="Peptidase_M23"/>
    <property type="match status" value="1"/>
</dbReference>
<evidence type="ECO:0000313" key="5">
    <source>
        <dbReference type="Proteomes" id="UP000231932"/>
    </source>
</evidence>
<dbReference type="GO" id="GO:0004222">
    <property type="term" value="F:metalloendopeptidase activity"/>
    <property type="evidence" value="ECO:0007669"/>
    <property type="project" value="TreeGrafter"/>
</dbReference>